<reference evidence="1 2" key="1">
    <citation type="submission" date="2016-06" db="EMBL/GenBank/DDBJ databases">
        <title>Genome sequence of Porphyrobacter dokdonensis DSW-74.</title>
        <authorList>
            <person name="Kim J.F."/>
            <person name="Song J.Y."/>
        </authorList>
    </citation>
    <scope>NUCLEOTIDE SEQUENCE [LARGE SCALE GENOMIC DNA]</scope>
    <source>
        <strain evidence="1 2">DSW-74</strain>
    </source>
</reference>
<sequence length="88" mass="9559">MLTLAIAMVAGADRLYGHSTIAFAAAIMLLVIANAPMLRFNCPQCGKNVFFRGIFVVPWPNRICTRCGHDCDTPLFPKTLMDEGSAQG</sequence>
<comment type="caution">
    <text evidence="1">The sequence shown here is derived from an EMBL/GenBank/DDBJ whole genome shotgun (WGS) entry which is preliminary data.</text>
</comment>
<protein>
    <submittedName>
        <fullName evidence="1">Uncharacterized protein</fullName>
    </submittedName>
</protein>
<dbReference type="EMBL" id="LZYB01000002">
    <property type="protein sequence ID" value="OBV11740.1"/>
    <property type="molecule type" value="Genomic_DNA"/>
</dbReference>
<gene>
    <name evidence="1" type="ORF">I603_1183</name>
</gene>
<dbReference type="AlphaFoldDB" id="A0A1A7BKP4"/>
<proteinExistence type="predicted"/>
<evidence type="ECO:0000313" key="1">
    <source>
        <dbReference type="EMBL" id="OBV11740.1"/>
    </source>
</evidence>
<keyword evidence="2" id="KW-1185">Reference proteome</keyword>
<name>A0A1A7BKP4_9SPHN</name>
<dbReference type="Proteomes" id="UP000092484">
    <property type="component" value="Unassembled WGS sequence"/>
</dbReference>
<evidence type="ECO:0000313" key="2">
    <source>
        <dbReference type="Proteomes" id="UP000092484"/>
    </source>
</evidence>
<dbReference type="STRING" id="1300349.I603_1183"/>
<accession>A0A1A7BKP4</accession>
<organism evidence="1 2">
    <name type="scientific">Erythrobacter dokdonensis DSW-74</name>
    <dbReference type="NCBI Taxonomy" id="1300349"/>
    <lineage>
        <taxon>Bacteria</taxon>
        <taxon>Pseudomonadati</taxon>
        <taxon>Pseudomonadota</taxon>
        <taxon>Alphaproteobacteria</taxon>
        <taxon>Sphingomonadales</taxon>
        <taxon>Erythrobacteraceae</taxon>
        <taxon>Erythrobacter/Porphyrobacter group</taxon>
        <taxon>Erythrobacter</taxon>
    </lineage>
</organism>